<dbReference type="EMBL" id="JARKIE010000059">
    <property type="protein sequence ID" value="KAJ7691333.1"/>
    <property type="molecule type" value="Genomic_DNA"/>
</dbReference>
<evidence type="ECO:0000313" key="2">
    <source>
        <dbReference type="EMBL" id="KAJ7691333.1"/>
    </source>
</evidence>
<dbReference type="AlphaFoldDB" id="A0AAD7GJU5"/>
<keyword evidence="3" id="KW-1185">Reference proteome</keyword>
<accession>A0AAD7GJU5</accession>
<evidence type="ECO:0000256" key="1">
    <source>
        <dbReference type="SAM" id="MobiDB-lite"/>
    </source>
</evidence>
<feature type="compositionally biased region" description="Basic and acidic residues" evidence="1">
    <location>
        <begin position="25"/>
        <end position="41"/>
    </location>
</feature>
<dbReference type="Proteomes" id="UP001221757">
    <property type="component" value="Unassembled WGS sequence"/>
</dbReference>
<gene>
    <name evidence="2" type="ORF">B0H17DRAFT_1133854</name>
</gene>
<feature type="compositionally biased region" description="Low complexity" evidence="1">
    <location>
        <begin position="55"/>
        <end position="64"/>
    </location>
</feature>
<comment type="caution">
    <text evidence="2">The sequence shown here is derived from an EMBL/GenBank/DDBJ whole genome shotgun (WGS) entry which is preliminary data.</text>
</comment>
<evidence type="ECO:0000313" key="3">
    <source>
        <dbReference type="Proteomes" id="UP001221757"/>
    </source>
</evidence>
<sequence length="293" mass="33005">MSSTVPRPHKPWPWPWGQPSVLTAAEEHDLPPNSWLDKDFGEELEDDSDADYAHSEGSGSIETSDGSDGDISDSEVTEMMADEAPGHSAPPANLSANFERESLSEPHFKVTNDIEASNSRKTRRRRLVDSREFCDYIIRAGSDRMIDVLDRLQHMRKASMCTHLASLLMVDVVEFSEGPLLTIGNAQARSTKTFRRRFLTLKALHAKFHRLSQRHFPHRMAVKLPGIAEKLPNNFRKTKGWFSTDLPNCDPLTSLWSLKSTPSISLLRELEHDFPQEWLNGAKAKAPQAYGEA</sequence>
<protein>
    <submittedName>
        <fullName evidence="2">Uncharacterized protein</fullName>
    </submittedName>
</protein>
<reference evidence="2" key="1">
    <citation type="submission" date="2023-03" db="EMBL/GenBank/DDBJ databases">
        <title>Massive genome expansion in bonnet fungi (Mycena s.s.) driven by repeated elements and novel gene families across ecological guilds.</title>
        <authorList>
            <consortium name="Lawrence Berkeley National Laboratory"/>
            <person name="Harder C.B."/>
            <person name="Miyauchi S."/>
            <person name="Viragh M."/>
            <person name="Kuo A."/>
            <person name="Thoen E."/>
            <person name="Andreopoulos B."/>
            <person name="Lu D."/>
            <person name="Skrede I."/>
            <person name="Drula E."/>
            <person name="Henrissat B."/>
            <person name="Morin E."/>
            <person name="Kohler A."/>
            <person name="Barry K."/>
            <person name="LaButti K."/>
            <person name="Morin E."/>
            <person name="Salamov A."/>
            <person name="Lipzen A."/>
            <person name="Mereny Z."/>
            <person name="Hegedus B."/>
            <person name="Baldrian P."/>
            <person name="Stursova M."/>
            <person name="Weitz H."/>
            <person name="Taylor A."/>
            <person name="Grigoriev I.V."/>
            <person name="Nagy L.G."/>
            <person name="Martin F."/>
            <person name="Kauserud H."/>
        </authorList>
    </citation>
    <scope>NUCLEOTIDE SEQUENCE</scope>
    <source>
        <strain evidence="2">CBHHK067</strain>
    </source>
</reference>
<organism evidence="2 3">
    <name type="scientific">Mycena rosella</name>
    <name type="common">Pink bonnet</name>
    <name type="synonym">Agaricus rosellus</name>
    <dbReference type="NCBI Taxonomy" id="1033263"/>
    <lineage>
        <taxon>Eukaryota</taxon>
        <taxon>Fungi</taxon>
        <taxon>Dikarya</taxon>
        <taxon>Basidiomycota</taxon>
        <taxon>Agaricomycotina</taxon>
        <taxon>Agaricomycetes</taxon>
        <taxon>Agaricomycetidae</taxon>
        <taxon>Agaricales</taxon>
        <taxon>Marasmiineae</taxon>
        <taxon>Mycenaceae</taxon>
        <taxon>Mycena</taxon>
    </lineage>
</organism>
<proteinExistence type="predicted"/>
<name>A0AAD7GJU5_MYCRO</name>
<feature type="region of interest" description="Disordered" evidence="1">
    <location>
        <begin position="1"/>
        <end position="73"/>
    </location>
</feature>